<accession>A0A0S3PZJ0</accession>
<dbReference type="PRINTS" id="PR00111">
    <property type="entry name" value="ABHYDROLASE"/>
</dbReference>
<name>A0A0S3PZJ0_9BRAD</name>
<dbReference type="GO" id="GO:0004301">
    <property type="term" value="F:epoxide hydrolase activity"/>
    <property type="evidence" value="ECO:0007669"/>
    <property type="project" value="UniProtKB-EC"/>
</dbReference>
<gene>
    <name evidence="3" type="ORF">GJW-30_1_03926</name>
</gene>
<evidence type="ECO:0000313" key="4">
    <source>
        <dbReference type="Proteomes" id="UP000236884"/>
    </source>
</evidence>
<dbReference type="SUPFAM" id="SSF53474">
    <property type="entry name" value="alpha/beta-Hydrolases"/>
    <property type="match status" value="1"/>
</dbReference>
<dbReference type="InterPro" id="IPR029058">
    <property type="entry name" value="AB_hydrolase_fold"/>
</dbReference>
<dbReference type="InterPro" id="IPR000073">
    <property type="entry name" value="AB_hydrolase_1"/>
</dbReference>
<evidence type="ECO:0000256" key="1">
    <source>
        <dbReference type="ARBA" id="ARBA00022801"/>
    </source>
</evidence>
<dbReference type="EMBL" id="AP014946">
    <property type="protein sequence ID" value="BAT61369.1"/>
    <property type="molecule type" value="Genomic_DNA"/>
</dbReference>
<evidence type="ECO:0000259" key="2">
    <source>
        <dbReference type="Pfam" id="PF00561"/>
    </source>
</evidence>
<reference evidence="3 4" key="1">
    <citation type="submission" date="2015-08" db="EMBL/GenBank/DDBJ databases">
        <title>Investigation of the bacterial diversity of lava forest soil.</title>
        <authorList>
            <person name="Lee J.S."/>
        </authorList>
    </citation>
    <scope>NUCLEOTIDE SEQUENCE [LARGE SCALE GENOMIC DNA]</scope>
    <source>
        <strain evidence="3 4">GJW-30</strain>
    </source>
</reference>
<proteinExistence type="predicted"/>
<dbReference type="PANTHER" id="PTHR43329">
    <property type="entry name" value="EPOXIDE HYDROLASE"/>
    <property type="match status" value="1"/>
</dbReference>
<protein>
    <submittedName>
        <fullName evidence="3">Soluble epoxide hydrolase</fullName>
        <ecNumber evidence="3">3.3.2.10</ecNumber>
    </submittedName>
</protein>
<dbReference type="EC" id="3.3.2.10" evidence="3"/>
<keyword evidence="1 3" id="KW-0378">Hydrolase</keyword>
<dbReference type="InterPro" id="IPR000639">
    <property type="entry name" value="Epox_hydrolase-like"/>
</dbReference>
<dbReference type="Pfam" id="PF00561">
    <property type="entry name" value="Abhydrolase_1"/>
    <property type="match status" value="1"/>
</dbReference>
<dbReference type="AlphaFoldDB" id="A0A0S3PZJ0"/>
<feature type="domain" description="AB hydrolase-1" evidence="2">
    <location>
        <begin position="24"/>
        <end position="276"/>
    </location>
</feature>
<dbReference type="KEGG" id="vgo:GJW-30_1_03926"/>
<dbReference type="Proteomes" id="UP000236884">
    <property type="component" value="Chromosome"/>
</dbReference>
<dbReference type="Gene3D" id="3.40.50.1820">
    <property type="entry name" value="alpha/beta hydrolase"/>
    <property type="match status" value="1"/>
</dbReference>
<dbReference type="RefSeq" id="WP_197703743.1">
    <property type="nucleotide sequence ID" value="NZ_AP014946.1"/>
</dbReference>
<dbReference type="PRINTS" id="PR00412">
    <property type="entry name" value="EPOXHYDRLASE"/>
</dbReference>
<organism evidence="3 4">
    <name type="scientific">Variibacter gotjawalensis</name>
    <dbReference type="NCBI Taxonomy" id="1333996"/>
    <lineage>
        <taxon>Bacteria</taxon>
        <taxon>Pseudomonadati</taxon>
        <taxon>Pseudomonadota</taxon>
        <taxon>Alphaproteobacteria</taxon>
        <taxon>Hyphomicrobiales</taxon>
        <taxon>Nitrobacteraceae</taxon>
        <taxon>Variibacter</taxon>
    </lineage>
</organism>
<sequence>MIKHDYIDANGIRFHYAHAGEGKLMLFLHGFPEFWYCWKDLLPEFGKDHHAVAPDMRGYNLTDKPQDIDSYDIKILVEDMRAFAKALGHDKFILVAHDWGGGVAWSMAIKHPELIEKLVIINSPHPGCFLRELANNPKQQKKSQYMVQFLDPNTEKFLAANNYKALQDIVIRDGVEKGEFTEEDRAEYIKAWSQPGALTGNLNYYRHSKAGPPHSGQPARTWGGGANSLEVKVPTLVIWGENDIALVKENLDGLEEFVPDVTIKRIAGGSHWLIHEVPDQIAKDIRAFIAR</sequence>
<evidence type="ECO:0000313" key="3">
    <source>
        <dbReference type="EMBL" id="BAT61369.1"/>
    </source>
</evidence>
<keyword evidence="4" id="KW-1185">Reference proteome</keyword>